<dbReference type="PANTHER" id="PTHR30349:SF64">
    <property type="entry name" value="PROPHAGE INTEGRASE INTD-RELATED"/>
    <property type="match status" value="1"/>
</dbReference>
<sequence>MKKLNLLFIVSKSRIRKDGKAPLFCRLTYLEKRKQFSTGLFINPKNWNNSLQECEPPNNDNNYINSQLNLIKNQINQVFLYLQINNSEFTVDDIYTKFKGNTPKKEFGVLEVYELFNIRILKLIGRDLQKVTYKKYIESFVHLKSFIKAYYKANDIKLKDLKLNFLNEYEYFLKTQKGLEQSTINKAIQRFRKVIQFALEQEYIDKNPFIGYKAKRLQKEVIYLSDDELKSLENYDFSQTRLQQVKDLFVFCCYTGLAFKEMSNLKPEHIVNGFDGNKWIKMNREKTSKPLMIPLLPKALDMINKYQNEEILLPVISNQRFNSYLKEIADIVGLKKNLTHHIARKTFASTVLLFNDVPMEIVSELLGHSKLSTTQDYYAKIVNKKVSEQMSRLSLKITSKNEFNDKG</sequence>
<dbReference type="Pfam" id="PF00589">
    <property type="entry name" value="Phage_integrase"/>
    <property type="match status" value="1"/>
</dbReference>
<dbReference type="Pfam" id="PF17293">
    <property type="entry name" value="Arm-DNA-bind_5"/>
    <property type="match status" value="1"/>
</dbReference>
<dbReference type="InterPro" id="IPR013762">
    <property type="entry name" value="Integrase-like_cat_sf"/>
</dbReference>
<dbReference type="InterPro" id="IPR011010">
    <property type="entry name" value="DNA_brk_join_enz"/>
</dbReference>
<dbReference type="Proteomes" id="UP001203342">
    <property type="component" value="Unassembled WGS sequence"/>
</dbReference>
<name>A0ABT0TD92_9FLAO</name>
<dbReference type="PROSITE" id="PS51898">
    <property type="entry name" value="TYR_RECOMBINASE"/>
    <property type="match status" value="1"/>
</dbReference>
<dbReference type="SUPFAM" id="SSF56349">
    <property type="entry name" value="DNA breaking-rejoining enzymes"/>
    <property type="match status" value="1"/>
</dbReference>
<accession>A0ABT0TD92</accession>
<dbReference type="Gene3D" id="1.10.443.10">
    <property type="entry name" value="Intergrase catalytic core"/>
    <property type="match status" value="1"/>
</dbReference>
<dbReference type="RefSeq" id="WP_250579391.1">
    <property type="nucleotide sequence ID" value="NZ_JAMLJN010000001.1"/>
</dbReference>
<dbReference type="InterPro" id="IPR050090">
    <property type="entry name" value="Tyrosine_recombinase_XerCD"/>
</dbReference>
<dbReference type="InterPro" id="IPR010998">
    <property type="entry name" value="Integrase_recombinase_N"/>
</dbReference>
<dbReference type="PANTHER" id="PTHR30349">
    <property type="entry name" value="PHAGE INTEGRASE-RELATED"/>
    <property type="match status" value="1"/>
</dbReference>
<keyword evidence="2" id="KW-0238">DNA-binding</keyword>
<evidence type="ECO:0000256" key="1">
    <source>
        <dbReference type="ARBA" id="ARBA00008857"/>
    </source>
</evidence>
<organism evidence="5 6">
    <name type="scientific">Flavobacterium fragile</name>
    <dbReference type="NCBI Taxonomy" id="2949085"/>
    <lineage>
        <taxon>Bacteria</taxon>
        <taxon>Pseudomonadati</taxon>
        <taxon>Bacteroidota</taxon>
        <taxon>Flavobacteriia</taxon>
        <taxon>Flavobacteriales</taxon>
        <taxon>Flavobacteriaceae</taxon>
        <taxon>Flavobacterium</taxon>
    </lineage>
</organism>
<gene>
    <name evidence="5" type="ORF">NAT47_00455</name>
</gene>
<protein>
    <submittedName>
        <fullName evidence="5">Site-specific integrase</fullName>
    </submittedName>
</protein>
<keyword evidence="6" id="KW-1185">Reference proteome</keyword>
<dbReference type="InterPro" id="IPR002104">
    <property type="entry name" value="Integrase_catalytic"/>
</dbReference>
<evidence type="ECO:0000313" key="6">
    <source>
        <dbReference type="Proteomes" id="UP001203342"/>
    </source>
</evidence>
<evidence type="ECO:0000259" key="4">
    <source>
        <dbReference type="PROSITE" id="PS51898"/>
    </source>
</evidence>
<feature type="domain" description="Tyr recombinase" evidence="4">
    <location>
        <begin position="219"/>
        <end position="391"/>
    </location>
</feature>
<proteinExistence type="inferred from homology"/>
<dbReference type="InterPro" id="IPR035386">
    <property type="entry name" value="Arm-DNA-bind_5"/>
</dbReference>
<dbReference type="Gene3D" id="1.10.150.130">
    <property type="match status" value="1"/>
</dbReference>
<dbReference type="CDD" id="cd01185">
    <property type="entry name" value="INTN1_C_like"/>
    <property type="match status" value="1"/>
</dbReference>
<evidence type="ECO:0000256" key="3">
    <source>
        <dbReference type="ARBA" id="ARBA00023172"/>
    </source>
</evidence>
<dbReference type="InterPro" id="IPR025269">
    <property type="entry name" value="SAM-like_dom"/>
</dbReference>
<reference evidence="5 6" key="1">
    <citation type="submission" date="2022-05" db="EMBL/GenBank/DDBJ databases">
        <title>Flavobacterium sp., isolated from activated sludge.</title>
        <authorList>
            <person name="Ran Q."/>
        </authorList>
    </citation>
    <scope>NUCLEOTIDE SEQUENCE [LARGE SCALE GENOMIC DNA]</scope>
    <source>
        <strain evidence="5 6">HXWNR69</strain>
    </source>
</reference>
<dbReference type="Pfam" id="PF13102">
    <property type="entry name" value="Phage_int_SAM_5"/>
    <property type="match status" value="1"/>
</dbReference>
<keyword evidence="3" id="KW-0233">DNA recombination</keyword>
<comment type="similarity">
    <text evidence="1">Belongs to the 'phage' integrase family.</text>
</comment>
<comment type="caution">
    <text evidence="5">The sequence shown here is derived from an EMBL/GenBank/DDBJ whole genome shotgun (WGS) entry which is preliminary data.</text>
</comment>
<evidence type="ECO:0000256" key="2">
    <source>
        <dbReference type="ARBA" id="ARBA00023125"/>
    </source>
</evidence>
<dbReference type="EMBL" id="JAMLJN010000001">
    <property type="protein sequence ID" value="MCL9768882.1"/>
    <property type="molecule type" value="Genomic_DNA"/>
</dbReference>
<evidence type="ECO:0000313" key="5">
    <source>
        <dbReference type="EMBL" id="MCL9768882.1"/>
    </source>
</evidence>